<dbReference type="RefSeq" id="WP_133580945.1">
    <property type="nucleotide sequence ID" value="NZ_SNYJ01000010.1"/>
</dbReference>
<dbReference type="Gene3D" id="3.10.450.310">
    <property type="match status" value="1"/>
</dbReference>
<dbReference type="Proteomes" id="UP000295632">
    <property type="component" value="Unassembled WGS sequence"/>
</dbReference>
<dbReference type="Gene3D" id="3.30.310.160">
    <property type="entry name" value="YycH protein, domain 2"/>
    <property type="match status" value="1"/>
</dbReference>
<gene>
    <name evidence="2" type="ORF">EV213_110118</name>
</gene>
<dbReference type="AlphaFoldDB" id="A0A4R6TXT7"/>
<sequence>MMKYKEHIKSGLLVLLILGSLVLTWSVWTYQPQFIEAPNTEYVQSVEIGEQLPLSELVQPVQAMYHENGEVNGTTSRDQVEALFASIRKGQLGEVKPVLSEDFINNGEILEGRTEFVFPESLPLSLLPQLIPAEGQVSETGTFDRLVVDISQPSTRVYFVSNDNDQVYQAALREFDRSNYISLVDSTLKSGEAYFRYEPNAGSLIYMPVDIRSVPKLTYSTMHLSAEKFKDALFSNPSYVKKDNTSSSEESYTDGTRLLRVYKNNQQLSYINPAQTEYDQLSGGDLISRSYDFINDHAGWTDTYRLYHYSISEQTVRYQLYIGQHPVFHTYRSYGYPAIYASFKNGEIHEYLRPLFRLRFEFDRTMIDLASGQTIVDALESAPDIDPSMVQDVKVGYEMARQPNTNPIILSFQPVWYVKYNDSWQKVSQMTEGGDSVGLE</sequence>
<evidence type="ECO:0000313" key="2">
    <source>
        <dbReference type="EMBL" id="TDQ38371.1"/>
    </source>
</evidence>
<dbReference type="OrthoDB" id="2382185at2"/>
<reference evidence="2 3" key="1">
    <citation type="submission" date="2019-03" db="EMBL/GenBank/DDBJ databases">
        <title>Genomic Encyclopedia of Type Strains, Phase IV (KMG-IV): sequencing the most valuable type-strain genomes for metagenomic binning, comparative biology and taxonomic classification.</title>
        <authorList>
            <person name="Goeker M."/>
        </authorList>
    </citation>
    <scope>NUCLEOTIDE SEQUENCE [LARGE SCALE GENOMIC DNA]</scope>
    <source>
        <strain evidence="2 3">DSM 28697</strain>
    </source>
</reference>
<dbReference type="InterPro" id="IPR042274">
    <property type="entry name" value="YycH/YycI_2"/>
</dbReference>
<comment type="caution">
    <text evidence="2">The sequence shown here is derived from an EMBL/GenBank/DDBJ whole genome shotgun (WGS) entry which is preliminary data.</text>
</comment>
<feature type="domain" description="Regulatory protein YycH" evidence="1">
    <location>
        <begin position="6"/>
        <end position="436"/>
    </location>
</feature>
<organism evidence="2 3">
    <name type="scientific">Aureibacillus halotolerans</name>
    <dbReference type="NCBI Taxonomy" id="1508390"/>
    <lineage>
        <taxon>Bacteria</taxon>
        <taxon>Bacillati</taxon>
        <taxon>Bacillota</taxon>
        <taxon>Bacilli</taxon>
        <taxon>Bacillales</taxon>
        <taxon>Bacillaceae</taxon>
        <taxon>Aureibacillus</taxon>
    </lineage>
</organism>
<dbReference type="CDD" id="cd15787">
    <property type="entry name" value="YycH_N"/>
    <property type="match status" value="1"/>
</dbReference>
<name>A0A4R6TXT7_9BACI</name>
<protein>
    <submittedName>
        <fullName evidence="2">Regulatory protein YycH of two-component signal transduction system YycFG</fullName>
    </submittedName>
</protein>
<dbReference type="EMBL" id="SNYJ01000010">
    <property type="protein sequence ID" value="TDQ38371.1"/>
    <property type="molecule type" value="Genomic_DNA"/>
</dbReference>
<accession>A0A4R6TXT7</accession>
<keyword evidence="3" id="KW-1185">Reference proteome</keyword>
<evidence type="ECO:0000259" key="1">
    <source>
        <dbReference type="Pfam" id="PF07435"/>
    </source>
</evidence>
<dbReference type="InterPro" id="IPR009996">
    <property type="entry name" value="YycH"/>
</dbReference>
<proteinExistence type="predicted"/>
<evidence type="ECO:0000313" key="3">
    <source>
        <dbReference type="Proteomes" id="UP000295632"/>
    </source>
</evidence>
<dbReference type="Pfam" id="PF07435">
    <property type="entry name" value="YycH"/>
    <property type="match status" value="1"/>
</dbReference>